<evidence type="ECO:0000313" key="2">
    <source>
        <dbReference type="EMBL" id="KKK62317.1"/>
    </source>
</evidence>
<comment type="caution">
    <text evidence="2">The sequence shown here is derived from an EMBL/GenBank/DDBJ whole genome shotgun (WGS) entry which is preliminary data.</text>
</comment>
<reference evidence="2" key="1">
    <citation type="journal article" date="2015" name="Nature">
        <title>Complex archaea that bridge the gap between prokaryotes and eukaryotes.</title>
        <authorList>
            <person name="Spang A."/>
            <person name="Saw J.H."/>
            <person name="Jorgensen S.L."/>
            <person name="Zaremba-Niedzwiedzka K."/>
            <person name="Martijn J."/>
            <person name="Lind A.E."/>
            <person name="van Eijk R."/>
            <person name="Schleper C."/>
            <person name="Guy L."/>
            <person name="Ettema T.J."/>
        </authorList>
    </citation>
    <scope>NUCLEOTIDE SEQUENCE</scope>
</reference>
<evidence type="ECO:0000256" key="1">
    <source>
        <dbReference type="SAM" id="MobiDB-lite"/>
    </source>
</evidence>
<proteinExistence type="predicted"/>
<feature type="region of interest" description="Disordered" evidence="1">
    <location>
        <begin position="216"/>
        <end position="264"/>
    </location>
</feature>
<protein>
    <submittedName>
        <fullName evidence="2">Uncharacterized protein</fullName>
    </submittedName>
</protein>
<accession>A0A0F8WZM1</accession>
<sequence length="264" mass="29079">MTDETTALVQVVDTTKALDIKQVSVQIQQVRQLLKEQMKEGVHYGKIPGCGDKPTCYQPGAQMTALFFGFGASYIVDHTDQDNGHREYEIICKLHHRETDTFIGEGVGCCSTMEGKYRFRTGPKKLTNAVVPKDYWILRNTDRAGAQALIGKGNSTAKDESGVWRIASGGGDKVEHDNPADYWNTCLKMAKKRAYVDAVLTSTAASDIFTQDIEDDPNLYGGNNPSPANAKPDVGLANQTQHQAAPQPPTASWENWPRIRFPSS</sequence>
<gene>
    <name evidence="2" type="ORF">LCGC14_3005550</name>
</gene>
<dbReference type="AlphaFoldDB" id="A0A0F8WZM1"/>
<organism evidence="2">
    <name type="scientific">marine sediment metagenome</name>
    <dbReference type="NCBI Taxonomy" id="412755"/>
    <lineage>
        <taxon>unclassified sequences</taxon>
        <taxon>metagenomes</taxon>
        <taxon>ecological metagenomes</taxon>
    </lineage>
</organism>
<name>A0A0F8WZM1_9ZZZZ</name>
<dbReference type="EMBL" id="LAZR01062051">
    <property type="protein sequence ID" value="KKK62317.1"/>
    <property type="molecule type" value="Genomic_DNA"/>
</dbReference>